<sequence length="509" mass="54203">MTPNASASSVRYTLPWRVTAAAWLLTLGGCSSTPEPPPQLPCESFRGRTLEEAQITGAELVAASGSMLEYCKVTGTLPPSLDFEVRLPTAWNEKTLYAGGGGFDGSIPSTDSYTSRGYASIASNGGHTADVVDASFALDAQKLNDFAYLSTHRVLPIAKTLIQERYGKSARKTYFEGCSNGGREALIEAQRWPEDFDGIISRAPAYNFVELMIAFNQITQQLVKPGAHLPPEKLRLLGKAVLDACDAKDGVADGILSLSSACQFDPSVLQCAGADQDDCLTAVQVSSAKTIYSPTLLNGTVINPGWPAGGEADPEGWGVWLTGDGNAILSVANFFGSSMVKYFITRDPNFDPLTFEPNAWQSRINETVALVSANNPDLGRFRARSGKLILWHGGADPAISETGTAEYYKRVVQAAGGQAAADAFVEYFPAPGVNHCGGGAGADTVDLLTALENWVEKGVAPSQAKLVATKFNQTGASVLSRPLCKYPRYPRYKGTGDIHSADSFTCVDP</sequence>
<keyword evidence="5" id="KW-0378">Hydrolase</keyword>
<dbReference type="Proteomes" id="UP000028725">
    <property type="component" value="Unassembled WGS sequence"/>
</dbReference>
<comment type="similarity">
    <text evidence="1">Belongs to the tannase family.</text>
</comment>
<keyword evidence="3" id="KW-0479">Metal-binding</keyword>
<gene>
    <name evidence="8" type="ORF">DB31_0746</name>
</gene>
<evidence type="ECO:0000256" key="5">
    <source>
        <dbReference type="ARBA" id="ARBA00022801"/>
    </source>
</evidence>
<dbReference type="InterPro" id="IPR011118">
    <property type="entry name" value="Tannase/feruloyl_esterase"/>
</dbReference>
<dbReference type="SUPFAM" id="SSF53474">
    <property type="entry name" value="alpha/beta-Hydrolases"/>
    <property type="match status" value="1"/>
</dbReference>
<dbReference type="STRING" id="394096.DB31_0746"/>
<dbReference type="Pfam" id="PF07519">
    <property type="entry name" value="Tannase"/>
    <property type="match status" value="1"/>
</dbReference>
<dbReference type="Gene3D" id="3.40.50.1820">
    <property type="entry name" value="alpha/beta hydrolase"/>
    <property type="match status" value="1"/>
</dbReference>
<keyword evidence="4" id="KW-0732">Signal</keyword>
<keyword evidence="2" id="KW-0719">Serine esterase</keyword>
<dbReference type="PANTHER" id="PTHR33938">
    <property type="entry name" value="FERULOYL ESTERASE B-RELATED"/>
    <property type="match status" value="1"/>
</dbReference>
<keyword evidence="7" id="KW-1015">Disulfide bond</keyword>
<protein>
    <submittedName>
        <fullName evidence="8">Tannase and feruloyl esterase</fullName>
    </submittedName>
</protein>
<dbReference type="GO" id="GO:0052689">
    <property type="term" value="F:carboxylic ester hydrolase activity"/>
    <property type="evidence" value="ECO:0007669"/>
    <property type="project" value="UniProtKB-KW"/>
</dbReference>
<evidence type="ECO:0000313" key="9">
    <source>
        <dbReference type="Proteomes" id="UP000028725"/>
    </source>
</evidence>
<accession>A0A085WXS0</accession>
<dbReference type="GO" id="GO:0046872">
    <property type="term" value="F:metal ion binding"/>
    <property type="evidence" value="ECO:0007669"/>
    <property type="project" value="UniProtKB-KW"/>
</dbReference>
<organism evidence="8 9">
    <name type="scientific">Hyalangium minutum</name>
    <dbReference type="NCBI Taxonomy" id="394096"/>
    <lineage>
        <taxon>Bacteria</taxon>
        <taxon>Pseudomonadati</taxon>
        <taxon>Myxococcota</taxon>
        <taxon>Myxococcia</taxon>
        <taxon>Myxococcales</taxon>
        <taxon>Cystobacterineae</taxon>
        <taxon>Archangiaceae</taxon>
        <taxon>Hyalangium</taxon>
    </lineage>
</organism>
<comment type="caution">
    <text evidence="8">The sequence shown here is derived from an EMBL/GenBank/DDBJ whole genome shotgun (WGS) entry which is preliminary data.</text>
</comment>
<evidence type="ECO:0000256" key="1">
    <source>
        <dbReference type="ARBA" id="ARBA00006249"/>
    </source>
</evidence>
<keyword evidence="6" id="KW-0106">Calcium</keyword>
<evidence type="ECO:0000256" key="4">
    <source>
        <dbReference type="ARBA" id="ARBA00022729"/>
    </source>
</evidence>
<dbReference type="InterPro" id="IPR029058">
    <property type="entry name" value="AB_hydrolase_fold"/>
</dbReference>
<dbReference type="EMBL" id="JMCB01000001">
    <property type="protein sequence ID" value="KFE72483.1"/>
    <property type="molecule type" value="Genomic_DNA"/>
</dbReference>
<evidence type="ECO:0000256" key="2">
    <source>
        <dbReference type="ARBA" id="ARBA00022487"/>
    </source>
</evidence>
<dbReference type="AlphaFoldDB" id="A0A085WXS0"/>
<dbReference type="OrthoDB" id="7062032at2"/>
<evidence type="ECO:0000256" key="7">
    <source>
        <dbReference type="ARBA" id="ARBA00023157"/>
    </source>
</evidence>
<proteinExistence type="inferred from homology"/>
<evidence type="ECO:0000256" key="3">
    <source>
        <dbReference type="ARBA" id="ARBA00022723"/>
    </source>
</evidence>
<reference evidence="8 9" key="1">
    <citation type="submission" date="2014-04" db="EMBL/GenBank/DDBJ databases">
        <title>Genome assembly of Hyalangium minutum DSM 14724.</title>
        <authorList>
            <person name="Sharma G."/>
            <person name="Subramanian S."/>
        </authorList>
    </citation>
    <scope>NUCLEOTIDE SEQUENCE [LARGE SCALE GENOMIC DNA]</scope>
    <source>
        <strain evidence="8 9">DSM 14724</strain>
    </source>
</reference>
<evidence type="ECO:0000256" key="6">
    <source>
        <dbReference type="ARBA" id="ARBA00022837"/>
    </source>
</evidence>
<keyword evidence="9" id="KW-1185">Reference proteome</keyword>
<dbReference type="RefSeq" id="WP_052419679.1">
    <property type="nucleotide sequence ID" value="NZ_JMCB01000001.1"/>
</dbReference>
<name>A0A085WXS0_9BACT</name>
<evidence type="ECO:0000313" key="8">
    <source>
        <dbReference type="EMBL" id="KFE72483.1"/>
    </source>
</evidence>
<dbReference type="PANTHER" id="PTHR33938:SF15">
    <property type="entry name" value="FERULOYL ESTERASE B-RELATED"/>
    <property type="match status" value="1"/>
</dbReference>